<dbReference type="STRING" id="1618392.UW41_C0014G0028"/>
<comment type="caution">
    <text evidence="1">The sequence shown here is derived from an EMBL/GenBank/DDBJ whole genome shotgun (WGS) entry which is preliminary data.</text>
</comment>
<protein>
    <recommendedName>
        <fullName evidence="3">Nucleoside 2-deoxyribosyltransferase</fullName>
    </recommendedName>
</protein>
<dbReference type="AlphaFoldDB" id="A0A0G1KM01"/>
<dbReference type="Proteomes" id="UP000034172">
    <property type="component" value="Unassembled WGS sequence"/>
</dbReference>
<organism evidence="1 2">
    <name type="scientific">Candidatus Collierbacteria bacterium GW2011_GWC2_44_18</name>
    <dbReference type="NCBI Taxonomy" id="1618392"/>
    <lineage>
        <taxon>Bacteria</taxon>
        <taxon>Candidatus Collieribacteriota</taxon>
    </lineage>
</organism>
<dbReference type="PANTHER" id="PTHR15364:SF0">
    <property type="entry name" value="2'-DEOXYNUCLEOSIDE 5'-PHOSPHATE N-HYDROLASE 1"/>
    <property type="match status" value="1"/>
</dbReference>
<evidence type="ECO:0000313" key="1">
    <source>
        <dbReference type="EMBL" id="KKT48984.1"/>
    </source>
</evidence>
<sequence length="196" mass="22406">MKIYFSCSSSGLPKFLREYNFIRKTIKGLNNEIIFDWIDRSFNEVNKNQLTKDDEINIHEEGINAIGSADALVADVSFPSASVGVQVGLALSRKIPVLCIYSEEFGDKEAPRVIQAIKSPLLLIRSYTEKSLKKVIYDFFGNLPESKLIKFNFIITTKISEYLNWGSEKNNISKSDFLREIVEKIIDSDPEFKKKH</sequence>
<dbReference type="Gene3D" id="3.40.50.450">
    <property type="match status" value="1"/>
</dbReference>
<accession>A0A0G1KM01</accession>
<proteinExistence type="predicted"/>
<dbReference type="GO" id="GO:0009159">
    <property type="term" value="P:deoxyribonucleoside monophosphate catabolic process"/>
    <property type="evidence" value="ECO:0007669"/>
    <property type="project" value="TreeGrafter"/>
</dbReference>
<evidence type="ECO:0008006" key="3">
    <source>
        <dbReference type="Google" id="ProtNLM"/>
    </source>
</evidence>
<dbReference type="InterPro" id="IPR051239">
    <property type="entry name" value="2'-dNMP_N-hydrolase"/>
</dbReference>
<gene>
    <name evidence="1" type="ORF">UW41_C0014G0028</name>
</gene>
<reference evidence="1 2" key="1">
    <citation type="journal article" date="2015" name="Nature">
        <title>rRNA introns, odd ribosomes, and small enigmatic genomes across a large radiation of phyla.</title>
        <authorList>
            <person name="Brown C.T."/>
            <person name="Hug L.A."/>
            <person name="Thomas B.C."/>
            <person name="Sharon I."/>
            <person name="Castelle C.J."/>
            <person name="Singh A."/>
            <person name="Wilkins M.J."/>
            <person name="Williams K.H."/>
            <person name="Banfield J.F."/>
        </authorList>
    </citation>
    <scope>NUCLEOTIDE SEQUENCE [LARGE SCALE GENOMIC DNA]</scope>
</reference>
<dbReference type="EMBL" id="LCIE01000014">
    <property type="protein sequence ID" value="KKT48984.1"/>
    <property type="molecule type" value="Genomic_DNA"/>
</dbReference>
<dbReference type="GO" id="GO:0070694">
    <property type="term" value="F:5-hydroxymethyl-dUMP N-hydrolase activity"/>
    <property type="evidence" value="ECO:0007669"/>
    <property type="project" value="TreeGrafter"/>
</dbReference>
<dbReference type="PANTHER" id="PTHR15364">
    <property type="entry name" value="2'-DEOXYNUCLEOSIDE 5'-PHOSPHATE N-HYDROLASE 1"/>
    <property type="match status" value="1"/>
</dbReference>
<name>A0A0G1KM01_9BACT</name>
<evidence type="ECO:0000313" key="2">
    <source>
        <dbReference type="Proteomes" id="UP000034172"/>
    </source>
</evidence>